<name>A0A7J5YCZ6_DISMA</name>
<dbReference type="AlphaFoldDB" id="A0A7J5YCZ6"/>
<organism evidence="1 2">
    <name type="scientific">Dissostichus mawsoni</name>
    <name type="common">Antarctic cod</name>
    <dbReference type="NCBI Taxonomy" id="36200"/>
    <lineage>
        <taxon>Eukaryota</taxon>
        <taxon>Metazoa</taxon>
        <taxon>Chordata</taxon>
        <taxon>Craniata</taxon>
        <taxon>Vertebrata</taxon>
        <taxon>Euteleostomi</taxon>
        <taxon>Actinopterygii</taxon>
        <taxon>Neopterygii</taxon>
        <taxon>Teleostei</taxon>
        <taxon>Neoteleostei</taxon>
        <taxon>Acanthomorphata</taxon>
        <taxon>Eupercaria</taxon>
        <taxon>Perciformes</taxon>
        <taxon>Notothenioidei</taxon>
        <taxon>Nototheniidae</taxon>
        <taxon>Dissostichus</taxon>
    </lineage>
</organism>
<proteinExistence type="predicted"/>
<gene>
    <name evidence="1" type="ORF">F7725_004091</name>
</gene>
<keyword evidence="2" id="KW-1185">Reference proteome</keyword>
<dbReference type="Proteomes" id="UP000518266">
    <property type="component" value="Unassembled WGS sequence"/>
</dbReference>
<accession>A0A7J5YCZ6</accession>
<protein>
    <submittedName>
        <fullName evidence="1">Uncharacterized protein</fullName>
    </submittedName>
</protein>
<dbReference type="GO" id="GO:0008376">
    <property type="term" value="F:acetylgalactosaminyltransferase activity"/>
    <property type="evidence" value="ECO:0007669"/>
    <property type="project" value="TreeGrafter"/>
</dbReference>
<dbReference type="PANTHER" id="PTHR15046">
    <property type="entry name" value="GLYCO_TRANS_2-LIKE DOMAIN-CONTAINING PROTEIN"/>
    <property type="match status" value="1"/>
</dbReference>
<evidence type="ECO:0000313" key="2">
    <source>
        <dbReference type="Proteomes" id="UP000518266"/>
    </source>
</evidence>
<dbReference type="GO" id="GO:0019276">
    <property type="term" value="P:UDP-N-acetylgalactosamine metabolic process"/>
    <property type="evidence" value="ECO:0007669"/>
    <property type="project" value="TreeGrafter"/>
</dbReference>
<comment type="caution">
    <text evidence="1">The sequence shown here is derived from an EMBL/GenBank/DDBJ whole genome shotgun (WGS) entry which is preliminary data.</text>
</comment>
<evidence type="ECO:0000313" key="1">
    <source>
        <dbReference type="EMBL" id="KAF3847013.1"/>
    </source>
</evidence>
<dbReference type="GO" id="GO:0006047">
    <property type="term" value="P:UDP-N-acetylglucosamine metabolic process"/>
    <property type="evidence" value="ECO:0007669"/>
    <property type="project" value="TreeGrafter"/>
</dbReference>
<reference evidence="1 2" key="1">
    <citation type="submission" date="2020-03" db="EMBL/GenBank/DDBJ databases">
        <title>Dissostichus mawsoni Genome sequencing and assembly.</title>
        <authorList>
            <person name="Park H."/>
        </authorList>
    </citation>
    <scope>NUCLEOTIDE SEQUENCE [LARGE SCALE GENOMIC DNA]</scope>
    <source>
        <strain evidence="1">DM0001</strain>
        <tissue evidence="1">Muscle</tissue>
    </source>
</reference>
<dbReference type="EMBL" id="JAAKFY010000014">
    <property type="protein sequence ID" value="KAF3847013.1"/>
    <property type="molecule type" value="Genomic_DNA"/>
</dbReference>
<sequence length="144" mass="16104">MHLYANPQVHRITSTQLTGRFNTGLKCAQTKTPGVLFNHQGASKESTSLKDGMHLSRGSAQLKDLLPPDSEELFKRRAKELQQHKARTESVLSTRLYAPSNSPLQYPIQGFKVRPMTPTFIPGMLHRTVCPFITLHCDTTEGCV</sequence>
<dbReference type="PANTHER" id="PTHR15046:SF2">
    <property type="entry name" value="BETA-1,4 N-ACETYLGALACTOSAMINYLTRANSFERASE 2"/>
    <property type="match status" value="1"/>
</dbReference>